<feature type="repeat" description="TPR" evidence="1">
    <location>
        <begin position="42"/>
        <end position="75"/>
    </location>
</feature>
<reference evidence="2 3" key="1">
    <citation type="submission" date="2023-07" db="EMBL/GenBank/DDBJ databases">
        <title>Sorghum-associated microbial communities from plants grown in Nebraska, USA.</title>
        <authorList>
            <person name="Schachtman D."/>
        </authorList>
    </citation>
    <scope>NUCLEOTIDE SEQUENCE [LARGE SCALE GENOMIC DNA]</scope>
    <source>
        <strain evidence="2 3">BE240</strain>
    </source>
</reference>
<dbReference type="Pfam" id="PF00515">
    <property type="entry name" value="TPR_1"/>
    <property type="match status" value="1"/>
</dbReference>
<name>A0ABU1V5N2_9BURK</name>
<dbReference type="PROSITE" id="PS50005">
    <property type="entry name" value="TPR"/>
    <property type="match status" value="6"/>
</dbReference>
<dbReference type="PANTHER" id="PTHR44809:SF1">
    <property type="entry name" value="PROTEIN O-MANNOSYL-TRANSFERASE TMTC1"/>
    <property type="match status" value="1"/>
</dbReference>
<evidence type="ECO:0000313" key="2">
    <source>
        <dbReference type="EMBL" id="MDR7092705.1"/>
    </source>
</evidence>
<feature type="repeat" description="TPR" evidence="1">
    <location>
        <begin position="178"/>
        <end position="211"/>
    </location>
</feature>
<feature type="repeat" description="TPR" evidence="1">
    <location>
        <begin position="110"/>
        <end position="143"/>
    </location>
</feature>
<dbReference type="InterPro" id="IPR019734">
    <property type="entry name" value="TPR_rpt"/>
</dbReference>
<evidence type="ECO:0000256" key="1">
    <source>
        <dbReference type="PROSITE-ProRule" id="PRU00339"/>
    </source>
</evidence>
<gene>
    <name evidence="2" type="ORF">J2X09_000428</name>
</gene>
<dbReference type="PANTHER" id="PTHR44809">
    <property type="match status" value="1"/>
</dbReference>
<dbReference type="PROSITE" id="PS50293">
    <property type="entry name" value="TPR_REGION"/>
    <property type="match status" value="1"/>
</dbReference>
<dbReference type="InterPro" id="IPR052943">
    <property type="entry name" value="TMTC_O-mannosyl-trnsfr"/>
</dbReference>
<protein>
    <submittedName>
        <fullName evidence="2">Tetratricopeptide (TPR) repeat protein</fullName>
    </submittedName>
</protein>
<dbReference type="Pfam" id="PF13424">
    <property type="entry name" value="TPR_12"/>
    <property type="match status" value="1"/>
</dbReference>
<dbReference type="SMART" id="SM00028">
    <property type="entry name" value="TPR"/>
    <property type="match status" value="7"/>
</dbReference>
<feature type="repeat" description="TPR" evidence="1">
    <location>
        <begin position="144"/>
        <end position="177"/>
    </location>
</feature>
<dbReference type="Gene3D" id="1.25.40.10">
    <property type="entry name" value="Tetratricopeptide repeat domain"/>
    <property type="match status" value="2"/>
</dbReference>
<keyword evidence="3" id="KW-1185">Reference proteome</keyword>
<accession>A0ABU1V5N2</accession>
<comment type="caution">
    <text evidence="2">The sequence shown here is derived from an EMBL/GenBank/DDBJ whole genome shotgun (WGS) entry which is preliminary data.</text>
</comment>
<dbReference type="Pfam" id="PF13432">
    <property type="entry name" value="TPR_16"/>
    <property type="match status" value="1"/>
</dbReference>
<feature type="repeat" description="TPR" evidence="1">
    <location>
        <begin position="212"/>
        <end position="245"/>
    </location>
</feature>
<proteinExistence type="predicted"/>
<dbReference type="Proteomes" id="UP001265550">
    <property type="component" value="Unassembled WGS sequence"/>
</dbReference>
<feature type="repeat" description="TPR" evidence="1">
    <location>
        <begin position="76"/>
        <end position="109"/>
    </location>
</feature>
<evidence type="ECO:0000313" key="3">
    <source>
        <dbReference type="Proteomes" id="UP001265550"/>
    </source>
</evidence>
<keyword evidence="1" id="KW-0802">TPR repeat</keyword>
<dbReference type="SUPFAM" id="SSF48452">
    <property type="entry name" value="TPR-like"/>
    <property type="match status" value="1"/>
</dbReference>
<dbReference type="InterPro" id="IPR011990">
    <property type="entry name" value="TPR-like_helical_dom_sf"/>
</dbReference>
<organism evidence="2 3">
    <name type="scientific">Hydrogenophaga laconesensis</name>
    <dbReference type="NCBI Taxonomy" id="1805971"/>
    <lineage>
        <taxon>Bacteria</taxon>
        <taxon>Pseudomonadati</taxon>
        <taxon>Pseudomonadota</taxon>
        <taxon>Betaproteobacteria</taxon>
        <taxon>Burkholderiales</taxon>
        <taxon>Comamonadaceae</taxon>
        <taxon>Hydrogenophaga</taxon>
    </lineage>
</organism>
<sequence length="587" mass="65044">MNAATLAPAEQMRLAVHYHSQGLLEQARALYEGVLRQFPNEFAVLYHLGLLESQAGDTEKAALHFGRAAQVNPGNADAQNNLAYTLQQIGRHADALAAYRQALDLQPNDADIAINLGLLYKKLRQLPEALACFDEALAAHPQHTALLCNRGNVLQMMGRTEDALENYNQALANEPTNPVVLSNLSNALIDLARYEEALVQAQRAIDAHPKHAQAWTEKGNAFKLLDRTPDAIASFEQALALEPGLVSAHTNLAATVLSDSVNIPRVIDTGRKSLAVYLQSNFGAPALRKSGLTMSVFRLRHDVQQATWLREHGHAVPGVADFLKTGADALQRASDDERLVGAAGVRLSATELGRMQAFLCAPWVLEMPADMPHVLNPDNDWPALEAAYLAGTPEILTIDNFLSLPALKALQEFAHASRVWHGEYANNYLGAFANRGFSSPVHLQLARELRQRMPRVFKDYLLTQLWGFKYEPAVTRGINVHADFAKVNLNFWIAPGENNLDPESGGLKVYDVPAPADWTFMQYNADSALIHDYLKRHNAGCVTVPHRCNRAVLFNSALFHETDTIRFREGYESRRVNMTYLFGQQLR</sequence>
<dbReference type="EMBL" id="JAVDWE010000001">
    <property type="protein sequence ID" value="MDR7092705.1"/>
    <property type="molecule type" value="Genomic_DNA"/>
</dbReference>
<dbReference type="RefSeq" id="WP_204731706.1">
    <property type="nucleotide sequence ID" value="NZ_JAVDWE010000001.1"/>
</dbReference>